<gene>
    <name evidence="2" type="ORF">PVAP13_2KG461800</name>
</gene>
<dbReference type="Proteomes" id="UP000823388">
    <property type="component" value="Chromosome 2K"/>
</dbReference>
<protein>
    <submittedName>
        <fullName evidence="2">Uncharacterized protein</fullName>
    </submittedName>
</protein>
<dbReference type="EMBL" id="CM029039">
    <property type="protein sequence ID" value="KAG2645859.1"/>
    <property type="molecule type" value="Genomic_DNA"/>
</dbReference>
<reference evidence="2 3" key="1">
    <citation type="submission" date="2020-05" db="EMBL/GenBank/DDBJ databases">
        <title>WGS assembly of Panicum virgatum.</title>
        <authorList>
            <person name="Lovell J.T."/>
            <person name="Jenkins J."/>
            <person name="Shu S."/>
            <person name="Juenger T.E."/>
            <person name="Schmutz J."/>
        </authorList>
    </citation>
    <scope>NUCLEOTIDE SEQUENCE</scope>
    <source>
        <strain evidence="2">AP13</strain>
        <strain evidence="3">cv. AP13</strain>
    </source>
</reference>
<dbReference type="EMBL" id="CM029039">
    <property type="protein sequence ID" value="KAG2645854.1"/>
    <property type="molecule type" value="Genomic_DNA"/>
</dbReference>
<sequence>MRPSGPAHHNQAWPSAPPPRFLLRPAPAVLRRRATVSPVSAVATLLDHPPANGAEPPNGAASGRLPPLPGSAHLTGCPGQLCRGANIADAKS</sequence>
<evidence type="ECO:0000313" key="2">
    <source>
        <dbReference type="EMBL" id="KAG2645857.1"/>
    </source>
</evidence>
<feature type="region of interest" description="Disordered" evidence="1">
    <location>
        <begin position="46"/>
        <end position="92"/>
    </location>
</feature>
<keyword evidence="3" id="KW-1185">Reference proteome</keyword>
<organism evidence="2 3">
    <name type="scientific">Panicum virgatum</name>
    <name type="common">Blackwell switchgrass</name>
    <dbReference type="NCBI Taxonomy" id="38727"/>
    <lineage>
        <taxon>Eukaryota</taxon>
        <taxon>Viridiplantae</taxon>
        <taxon>Streptophyta</taxon>
        <taxon>Embryophyta</taxon>
        <taxon>Tracheophyta</taxon>
        <taxon>Spermatophyta</taxon>
        <taxon>Magnoliopsida</taxon>
        <taxon>Liliopsida</taxon>
        <taxon>Poales</taxon>
        <taxon>Poaceae</taxon>
        <taxon>PACMAD clade</taxon>
        <taxon>Panicoideae</taxon>
        <taxon>Panicodae</taxon>
        <taxon>Paniceae</taxon>
        <taxon>Panicinae</taxon>
        <taxon>Panicum</taxon>
        <taxon>Panicum sect. Hiantes</taxon>
    </lineage>
</organism>
<dbReference type="EMBL" id="CM029039">
    <property type="protein sequence ID" value="KAG2645855.1"/>
    <property type="molecule type" value="Genomic_DNA"/>
</dbReference>
<dbReference type="EMBL" id="CM029039">
    <property type="protein sequence ID" value="KAG2645853.1"/>
    <property type="molecule type" value="Genomic_DNA"/>
</dbReference>
<dbReference type="AlphaFoldDB" id="A0A8T0WI97"/>
<comment type="caution">
    <text evidence="2">The sequence shown here is derived from an EMBL/GenBank/DDBJ whole genome shotgun (WGS) entry which is preliminary data.</text>
</comment>
<feature type="compositionally biased region" description="Low complexity" evidence="1">
    <location>
        <begin position="49"/>
        <end position="61"/>
    </location>
</feature>
<dbReference type="EMBL" id="CM029039">
    <property type="protein sequence ID" value="KAG2645860.1"/>
    <property type="molecule type" value="Genomic_DNA"/>
</dbReference>
<accession>A0A8T0WI97</accession>
<dbReference type="EMBL" id="CM029039">
    <property type="protein sequence ID" value="KAG2645856.1"/>
    <property type="molecule type" value="Genomic_DNA"/>
</dbReference>
<name>A0A8T0WI97_PANVG</name>
<dbReference type="EMBL" id="CM029039">
    <property type="protein sequence ID" value="KAG2645857.1"/>
    <property type="molecule type" value="Genomic_DNA"/>
</dbReference>
<proteinExistence type="predicted"/>
<evidence type="ECO:0000256" key="1">
    <source>
        <dbReference type="SAM" id="MobiDB-lite"/>
    </source>
</evidence>
<dbReference type="EMBL" id="CM029039">
    <property type="protein sequence ID" value="KAG2645858.1"/>
    <property type="molecule type" value="Genomic_DNA"/>
</dbReference>
<dbReference type="EMBL" id="CM029039">
    <property type="protein sequence ID" value="KAG2645852.1"/>
    <property type="molecule type" value="Genomic_DNA"/>
</dbReference>
<feature type="region of interest" description="Disordered" evidence="1">
    <location>
        <begin position="1"/>
        <end position="20"/>
    </location>
</feature>
<evidence type="ECO:0000313" key="3">
    <source>
        <dbReference type="Proteomes" id="UP000823388"/>
    </source>
</evidence>